<gene>
    <name evidence="3" type="ORF">D4764_07G0011350</name>
</gene>
<accession>A0A5C6MTM1</accession>
<sequence>MLSKCRSGSRVIHLSSCSSQEKLHQLPFQPTPDELHFLTKHFSSESITDEEGRRSPAMRPRSRSLREASPQQQLQYPVYTHFLFQVPERTSGEDTAALLQLPQKYDRGVHLRDSTASDSCSWGGGRRRRRRRRRGEEEGRGEERRGEEEERRGEEEERRGGERRGEEEERRGEERRGEEGRGGERREERRGEERRGGERRRGGEGGREGRGGGGRGREEKKRRRKGGEERRGGE</sequence>
<dbReference type="AlphaFoldDB" id="A0A5C6MTM1"/>
<evidence type="ECO:0000259" key="2">
    <source>
        <dbReference type="Pfam" id="PF08926"/>
    </source>
</evidence>
<feature type="domain" description="Microtubule-associated serine/threonine-protein kinase pre-PK" evidence="2">
    <location>
        <begin position="14"/>
        <end position="70"/>
    </location>
</feature>
<reference evidence="3 4" key="1">
    <citation type="submission" date="2019-04" db="EMBL/GenBank/DDBJ databases">
        <title>Chromosome genome assembly for Takifugu flavidus.</title>
        <authorList>
            <person name="Xiao S."/>
        </authorList>
    </citation>
    <scope>NUCLEOTIDE SEQUENCE [LARGE SCALE GENOMIC DNA]</scope>
    <source>
        <strain evidence="3">HTHZ2018</strain>
        <tissue evidence="3">Muscle</tissue>
    </source>
</reference>
<dbReference type="GO" id="GO:0005524">
    <property type="term" value="F:ATP binding"/>
    <property type="evidence" value="ECO:0007669"/>
    <property type="project" value="InterPro"/>
</dbReference>
<organism evidence="3 4">
    <name type="scientific">Takifugu flavidus</name>
    <name type="common">sansaifugu</name>
    <dbReference type="NCBI Taxonomy" id="433684"/>
    <lineage>
        <taxon>Eukaryota</taxon>
        <taxon>Metazoa</taxon>
        <taxon>Chordata</taxon>
        <taxon>Craniata</taxon>
        <taxon>Vertebrata</taxon>
        <taxon>Euteleostomi</taxon>
        <taxon>Actinopterygii</taxon>
        <taxon>Neopterygii</taxon>
        <taxon>Teleostei</taxon>
        <taxon>Neoteleostei</taxon>
        <taxon>Acanthomorphata</taxon>
        <taxon>Eupercaria</taxon>
        <taxon>Tetraodontiformes</taxon>
        <taxon>Tetradontoidea</taxon>
        <taxon>Tetraodontidae</taxon>
        <taxon>Takifugu</taxon>
    </lineage>
</organism>
<dbReference type="GO" id="GO:0004674">
    <property type="term" value="F:protein serine/threonine kinase activity"/>
    <property type="evidence" value="ECO:0007669"/>
    <property type="project" value="InterPro"/>
</dbReference>
<dbReference type="Pfam" id="PF08926">
    <property type="entry name" value="DUF1908"/>
    <property type="match status" value="1"/>
</dbReference>
<keyword evidence="3" id="KW-0418">Kinase</keyword>
<evidence type="ECO:0000313" key="3">
    <source>
        <dbReference type="EMBL" id="TWW58416.1"/>
    </source>
</evidence>
<name>A0A5C6MTM1_9TELE</name>
<evidence type="ECO:0000256" key="1">
    <source>
        <dbReference type="SAM" id="MobiDB-lite"/>
    </source>
</evidence>
<evidence type="ECO:0000313" key="4">
    <source>
        <dbReference type="Proteomes" id="UP000324091"/>
    </source>
</evidence>
<comment type="caution">
    <text evidence="3">The sequence shown here is derived from an EMBL/GenBank/DDBJ whole genome shotgun (WGS) entry which is preliminary data.</text>
</comment>
<dbReference type="InterPro" id="IPR015022">
    <property type="entry name" value="MAST_pre-PK_dom"/>
</dbReference>
<dbReference type="EMBL" id="RHFK02000020">
    <property type="protein sequence ID" value="TWW58416.1"/>
    <property type="molecule type" value="Genomic_DNA"/>
</dbReference>
<feature type="compositionally biased region" description="Basic and acidic residues" evidence="1">
    <location>
        <begin position="134"/>
        <end position="219"/>
    </location>
</feature>
<keyword evidence="4" id="KW-1185">Reference proteome</keyword>
<dbReference type="GO" id="GO:0000287">
    <property type="term" value="F:magnesium ion binding"/>
    <property type="evidence" value="ECO:0007669"/>
    <property type="project" value="InterPro"/>
</dbReference>
<feature type="region of interest" description="Disordered" evidence="1">
    <location>
        <begin position="43"/>
        <end position="73"/>
    </location>
</feature>
<dbReference type="Proteomes" id="UP000324091">
    <property type="component" value="Chromosome 7"/>
</dbReference>
<proteinExistence type="predicted"/>
<keyword evidence="3" id="KW-0808">Transferase</keyword>
<feature type="region of interest" description="Disordered" evidence="1">
    <location>
        <begin position="110"/>
        <end position="234"/>
    </location>
</feature>
<protein>
    <submittedName>
        <fullName evidence="3">Microtubule-associated serine/threonine-protein kinase 2</fullName>
    </submittedName>
</protein>